<keyword evidence="3" id="KW-1003">Cell membrane</keyword>
<evidence type="ECO:0000313" key="11">
    <source>
        <dbReference type="Proteomes" id="UP000829504"/>
    </source>
</evidence>
<dbReference type="Gene3D" id="1.10.1760.20">
    <property type="match status" value="1"/>
</dbReference>
<dbReference type="EMBL" id="CP094242">
    <property type="protein sequence ID" value="UNV88158.1"/>
    <property type="molecule type" value="Genomic_DNA"/>
</dbReference>
<accession>A0A0C1EV87</accession>
<feature type="transmembrane region" description="Helical" evidence="7">
    <location>
        <begin position="6"/>
        <end position="26"/>
    </location>
</feature>
<dbReference type="Pfam" id="PF01891">
    <property type="entry name" value="CbiM"/>
    <property type="match status" value="1"/>
</dbReference>
<comment type="subcellular location">
    <subcellularLocation>
        <location evidence="1">Cell membrane</location>
        <topology evidence="1">Multi-pass membrane protein</topology>
    </subcellularLocation>
</comment>
<feature type="transmembrane region" description="Helical" evidence="7">
    <location>
        <begin position="175"/>
        <end position="204"/>
    </location>
</feature>
<dbReference type="GO" id="GO:0005886">
    <property type="term" value="C:plasma membrane"/>
    <property type="evidence" value="ECO:0007669"/>
    <property type="project" value="UniProtKB-SubCell"/>
</dbReference>
<organism evidence="8 10">
    <name type="scientific">Morococcus cerebrosus</name>
    <dbReference type="NCBI Taxonomy" id="1056807"/>
    <lineage>
        <taxon>Bacteria</taxon>
        <taxon>Pseudomonadati</taxon>
        <taxon>Pseudomonadota</taxon>
        <taxon>Betaproteobacteria</taxon>
        <taxon>Neisseriales</taxon>
        <taxon>Neisseriaceae</taxon>
        <taxon>Morococcus</taxon>
    </lineage>
</organism>
<evidence type="ECO:0000256" key="4">
    <source>
        <dbReference type="ARBA" id="ARBA00022692"/>
    </source>
</evidence>
<keyword evidence="11" id="KW-1185">Reference proteome</keyword>
<evidence type="ECO:0000256" key="1">
    <source>
        <dbReference type="ARBA" id="ARBA00004651"/>
    </source>
</evidence>
<reference evidence="9 11" key="2">
    <citation type="submission" date="2022-03" db="EMBL/GenBank/DDBJ databases">
        <title>Genome sequencing of Morococcus cerebrosus.</title>
        <authorList>
            <person name="Baek M.-G."/>
            <person name="Yi H."/>
        </authorList>
    </citation>
    <scope>NUCLEOTIDE SEQUENCE [LARGE SCALE GENOMIC DNA]</scope>
    <source>
        <strain evidence="9 11">CIP 81.93</strain>
    </source>
</reference>
<evidence type="ECO:0000313" key="9">
    <source>
        <dbReference type="EMBL" id="UNV88158.1"/>
    </source>
</evidence>
<evidence type="ECO:0000313" key="10">
    <source>
        <dbReference type="Proteomes" id="UP000031390"/>
    </source>
</evidence>
<feature type="transmembrane region" description="Helical" evidence="7">
    <location>
        <begin position="67"/>
        <end position="95"/>
    </location>
</feature>
<dbReference type="InterPro" id="IPR002751">
    <property type="entry name" value="CbiM/NikMN"/>
</dbReference>
<sequence length="225" mass="24580">MLFQTGWFSGLILAAAWCVLVLLLALSAPKAYRDFRKHGSAAALAGIILASVWSLNATPDGGQLAGMSYHLLAVNLIALMLGVPLAFWVCALLYLPYVWIFGSDWQAYPVNALALFLPALAVNLLSRAWVNRLPANIFIFIFVNGFLASAAGMLLTGGVLVGILDRVRAFPETALWSTAFPVFFLIAWAEAFLSGITAAIFIALRPQWINTFDDGRYLKPSNKIW</sequence>
<feature type="transmembrane region" description="Helical" evidence="7">
    <location>
        <begin position="107"/>
        <end position="125"/>
    </location>
</feature>
<keyword evidence="5 7" id="KW-1133">Transmembrane helix</keyword>
<dbReference type="Proteomes" id="UP000031390">
    <property type="component" value="Unassembled WGS sequence"/>
</dbReference>
<evidence type="ECO:0000256" key="5">
    <source>
        <dbReference type="ARBA" id="ARBA00022989"/>
    </source>
</evidence>
<feature type="transmembrane region" description="Helical" evidence="7">
    <location>
        <begin position="137"/>
        <end position="163"/>
    </location>
</feature>
<dbReference type="GO" id="GO:0000041">
    <property type="term" value="P:transition metal ion transport"/>
    <property type="evidence" value="ECO:0007669"/>
    <property type="project" value="InterPro"/>
</dbReference>
<dbReference type="PATRIC" id="fig|1056807.3.peg.174"/>
<gene>
    <name evidence="8" type="ORF">MCC93_01800</name>
    <name evidence="9" type="ORF">MON37_04315</name>
</gene>
<dbReference type="AlphaFoldDB" id="A0A0C1EV87"/>
<reference evidence="8 10" key="1">
    <citation type="submission" date="2014-12" db="EMBL/GenBank/DDBJ databases">
        <title>Genome sequence of Morococcus cerebrosus.</title>
        <authorList>
            <person name="Shin S.-K."/>
            <person name="Yi H."/>
        </authorList>
    </citation>
    <scope>NUCLEOTIDE SEQUENCE [LARGE SCALE GENOMIC DNA]</scope>
    <source>
        <strain evidence="8 10">CIP 81.93</strain>
    </source>
</reference>
<evidence type="ECO:0000256" key="6">
    <source>
        <dbReference type="ARBA" id="ARBA00023136"/>
    </source>
</evidence>
<keyword evidence="6 7" id="KW-0472">Membrane</keyword>
<dbReference type="EMBL" id="JUFZ01000008">
    <property type="protein sequence ID" value="KIC13094.1"/>
    <property type="molecule type" value="Genomic_DNA"/>
</dbReference>
<protein>
    <submittedName>
        <fullName evidence="9">Energy-coupling factor ABC transporter permease</fullName>
    </submittedName>
    <submittedName>
        <fullName evidence="8">Membrane protein</fullName>
    </submittedName>
</protein>
<name>A0A0C1EV87_9NEIS</name>
<dbReference type="RefSeq" id="WP_039404675.1">
    <property type="nucleotide sequence ID" value="NZ_CP094242.1"/>
</dbReference>
<dbReference type="Proteomes" id="UP000829504">
    <property type="component" value="Chromosome"/>
</dbReference>
<evidence type="ECO:0000256" key="2">
    <source>
        <dbReference type="ARBA" id="ARBA00022448"/>
    </source>
</evidence>
<proteinExistence type="predicted"/>
<feature type="transmembrane region" description="Helical" evidence="7">
    <location>
        <begin position="38"/>
        <end position="55"/>
    </location>
</feature>
<keyword evidence="2" id="KW-0813">Transport</keyword>
<evidence type="ECO:0000256" key="3">
    <source>
        <dbReference type="ARBA" id="ARBA00022475"/>
    </source>
</evidence>
<evidence type="ECO:0000256" key="7">
    <source>
        <dbReference type="SAM" id="Phobius"/>
    </source>
</evidence>
<evidence type="ECO:0000313" key="8">
    <source>
        <dbReference type="EMBL" id="KIC13094.1"/>
    </source>
</evidence>
<keyword evidence="4 7" id="KW-0812">Transmembrane</keyword>